<evidence type="ECO:0000313" key="3">
    <source>
        <dbReference type="Proteomes" id="UP000523955"/>
    </source>
</evidence>
<feature type="compositionally biased region" description="Low complexity" evidence="1">
    <location>
        <begin position="138"/>
        <end position="206"/>
    </location>
</feature>
<organism evidence="2 3">
    <name type="scientific">Nocardioides luti</name>
    <dbReference type="NCBI Taxonomy" id="2761101"/>
    <lineage>
        <taxon>Bacteria</taxon>
        <taxon>Bacillati</taxon>
        <taxon>Actinomycetota</taxon>
        <taxon>Actinomycetes</taxon>
        <taxon>Propionibacteriales</taxon>
        <taxon>Nocardioidaceae</taxon>
        <taxon>Nocardioides</taxon>
    </lineage>
</organism>
<dbReference type="EMBL" id="JACKXE010000001">
    <property type="protein sequence ID" value="MBB6628525.1"/>
    <property type="molecule type" value="Genomic_DNA"/>
</dbReference>
<name>A0A7X0RI37_9ACTN</name>
<proteinExistence type="predicted"/>
<evidence type="ECO:0000256" key="1">
    <source>
        <dbReference type="SAM" id="MobiDB-lite"/>
    </source>
</evidence>
<comment type="caution">
    <text evidence="2">The sequence shown here is derived from an EMBL/GenBank/DDBJ whole genome shotgun (WGS) entry which is preliminary data.</text>
</comment>
<evidence type="ECO:0008006" key="4">
    <source>
        <dbReference type="Google" id="ProtNLM"/>
    </source>
</evidence>
<feature type="region of interest" description="Disordered" evidence="1">
    <location>
        <begin position="108"/>
        <end position="206"/>
    </location>
</feature>
<evidence type="ECO:0000313" key="2">
    <source>
        <dbReference type="EMBL" id="MBB6628525.1"/>
    </source>
</evidence>
<protein>
    <recommendedName>
        <fullName evidence="4">Phasin domain-containing protein</fullName>
    </recommendedName>
</protein>
<reference evidence="2 3" key="1">
    <citation type="submission" date="2020-08" db="EMBL/GenBank/DDBJ databases">
        <authorList>
            <person name="Seo M.-J."/>
        </authorList>
    </citation>
    <scope>NUCLEOTIDE SEQUENCE [LARGE SCALE GENOMIC DNA]</scope>
    <source>
        <strain evidence="2 3">KIGAM211</strain>
    </source>
</reference>
<dbReference type="RefSeq" id="WP_185253575.1">
    <property type="nucleotide sequence ID" value="NZ_JACKXE010000001.1"/>
</dbReference>
<dbReference type="Proteomes" id="UP000523955">
    <property type="component" value="Unassembled WGS sequence"/>
</dbReference>
<gene>
    <name evidence="2" type="ORF">H5V45_14465</name>
</gene>
<feature type="compositionally biased region" description="Low complexity" evidence="1">
    <location>
        <begin position="108"/>
        <end position="130"/>
    </location>
</feature>
<sequence length="206" mass="21387">MATTKFDIKIEAARPLYVGVGITDLAVEAVRDYVADVQKRFVDVQKTVTSIDFQPVALRETIEARVAELQAEAQTLVTEGVETVAGTYADLAKRGEVLVTRIRKQESTKATVKSAKTTSAKAKTTNTQAKKTTKTAAKKTSAGAKSTARATTKTATSGAKSTAKKVSTTAKKSSAPSSAKATTTAAKTTASNATAAVADAAQKIGD</sequence>
<keyword evidence="3" id="KW-1185">Reference proteome</keyword>
<accession>A0A7X0RI37</accession>
<dbReference type="AlphaFoldDB" id="A0A7X0RI37"/>